<evidence type="ECO:0000256" key="8">
    <source>
        <dbReference type="SAM" id="MobiDB-lite"/>
    </source>
</evidence>
<dbReference type="AlphaFoldDB" id="A0A7M7GJW2"/>
<evidence type="ECO:0000259" key="10">
    <source>
        <dbReference type="PROSITE" id="PS50814"/>
    </source>
</evidence>
<dbReference type="Proteomes" id="UP000007110">
    <property type="component" value="Unassembled WGS sequence"/>
</dbReference>
<dbReference type="RefSeq" id="XP_003724586.1">
    <property type="nucleotide sequence ID" value="XM_003724538.3"/>
</dbReference>
<name>A0A7M7GJW2_STRPU</name>
<dbReference type="PROSITE" id="PS01186">
    <property type="entry name" value="EGF_2"/>
    <property type="match status" value="1"/>
</dbReference>
<dbReference type="InterPro" id="IPR000742">
    <property type="entry name" value="EGF"/>
</dbReference>
<dbReference type="InterPro" id="IPR003306">
    <property type="entry name" value="WIF"/>
</dbReference>
<dbReference type="PANTHER" id="PTHR14949">
    <property type="entry name" value="EGF-LIKE-DOMAIN, MULTIPLE 7, 8"/>
    <property type="match status" value="1"/>
</dbReference>
<dbReference type="Pfam" id="PF02019">
    <property type="entry name" value="WIF"/>
    <property type="match status" value="1"/>
</dbReference>
<evidence type="ECO:0000313" key="12">
    <source>
        <dbReference type="Proteomes" id="UP000007110"/>
    </source>
</evidence>
<evidence type="ECO:0000313" key="11">
    <source>
        <dbReference type="EnsemblMetazoa" id="XP_003724586"/>
    </source>
</evidence>
<dbReference type="InParanoid" id="A0A7M7GJW2"/>
<proteinExistence type="predicted"/>
<dbReference type="GeneID" id="100891008"/>
<dbReference type="EnsemblMetazoa" id="XM_003724538">
    <property type="protein sequence ID" value="XP_003724586"/>
    <property type="gene ID" value="LOC100891008"/>
</dbReference>
<evidence type="ECO:0000259" key="9">
    <source>
        <dbReference type="PROSITE" id="PS50026"/>
    </source>
</evidence>
<evidence type="ECO:0000256" key="6">
    <source>
        <dbReference type="ARBA" id="ARBA00023180"/>
    </source>
</evidence>
<feature type="disulfide bond" evidence="7">
    <location>
        <begin position="284"/>
        <end position="293"/>
    </location>
</feature>
<evidence type="ECO:0008006" key="13">
    <source>
        <dbReference type="Google" id="ProtNLM"/>
    </source>
</evidence>
<evidence type="ECO:0000256" key="1">
    <source>
        <dbReference type="ARBA" id="ARBA00004613"/>
    </source>
</evidence>
<evidence type="ECO:0000256" key="7">
    <source>
        <dbReference type="PROSITE-ProRule" id="PRU00076"/>
    </source>
</evidence>
<keyword evidence="2" id="KW-0217">Developmental protein</keyword>
<evidence type="ECO:0000256" key="2">
    <source>
        <dbReference type="ARBA" id="ARBA00022473"/>
    </source>
</evidence>
<reference evidence="12" key="1">
    <citation type="submission" date="2015-02" db="EMBL/GenBank/DDBJ databases">
        <title>Genome sequencing for Strongylocentrotus purpuratus.</title>
        <authorList>
            <person name="Murali S."/>
            <person name="Liu Y."/>
            <person name="Vee V."/>
            <person name="English A."/>
            <person name="Wang M."/>
            <person name="Skinner E."/>
            <person name="Han Y."/>
            <person name="Muzny D.M."/>
            <person name="Worley K.C."/>
            <person name="Gibbs R.A."/>
        </authorList>
    </citation>
    <scope>NUCLEOTIDE SEQUENCE</scope>
</reference>
<reference evidence="11" key="2">
    <citation type="submission" date="2021-01" db="UniProtKB">
        <authorList>
            <consortium name="EnsemblMetazoa"/>
        </authorList>
    </citation>
    <scope>IDENTIFICATION</scope>
</reference>
<evidence type="ECO:0000256" key="5">
    <source>
        <dbReference type="ARBA" id="ARBA00023157"/>
    </source>
</evidence>
<keyword evidence="3" id="KW-0964">Secreted</keyword>
<dbReference type="SMART" id="SM00469">
    <property type="entry name" value="WIF"/>
    <property type="match status" value="1"/>
</dbReference>
<keyword evidence="7" id="KW-0245">EGF-like domain</keyword>
<keyword evidence="6" id="KW-0325">Glycoprotein</keyword>
<comment type="subcellular location">
    <subcellularLocation>
        <location evidence="1">Secreted</location>
    </subcellularLocation>
</comment>
<comment type="caution">
    <text evidence="7">Lacks conserved residue(s) required for the propagation of feature annotation.</text>
</comment>
<organism evidence="11 12">
    <name type="scientific">Strongylocentrotus purpuratus</name>
    <name type="common">Purple sea urchin</name>
    <dbReference type="NCBI Taxonomy" id="7668"/>
    <lineage>
        <taxon>Eukaryota</taxon>
        <taxon>Metazoa</taxon>
        <taxon>Echinodermata</taxon>
        <taxon>Eleutherozoa</taxon>
        <taxon>Echinozoa</taxon>
        <taxon>Echinoidea</taxon>
        <taxon>Euechinoidea</taxon>
        <taxon>Echinacea</taxon>
        <taxon>Camarodonta</taxon>
        <taxon>Echinidea</taxon>
        <taxon>Strongylocentrotidae</taxon>
        <taxon>Strongylocentrotus</taxon>
    </lineage>
</organism>
<feature type="domain" description="WIF" evidence="10">
    <location>
        <begin position="46"/>
        <end position="188"/>
    </location>
</feature>
<dbReference type="GO" id="GO:0009986">
    <property type="term" value="C:cell surface"/>
    <property type="evidence" value="ECO:0000318"/>
    <property type="project" value="GO_Central"/>
</dbReference>
<dbReference type="OrthoDB" id="10045365at2759"/>
<dbReference type="InterPro" id="IPR038677">
    <property type="entry name" value="WIF_sf"/>
</dbReference>
<keyword evidence="12" id="KW-1185">Reference proteome</keyword>
<evidence type="ECO:0000256" key="4">
    <source>
        <dbReference type="ARBA" id="ARBA00022729"/>
    </source>
</evidence>
<dbReference type="KEGG" id="spu:100891008"/>
<feature type="domain" description="EGF-like" evidence="9">
    <location>
        <begin position="262"/>
        <end position="294"/>
    </location>
</feature>
<keyword evidence="5 7" id="KW-1015">Disulfide bond</keyword>
<accession>A0A7M7GJW2</accession>
<dbReference type="OMA" id="ICRIKRM"/>
<evidence type="ECO:0000256" key="3">
    <source>
        <dbReference type="ARBA" id="ARBA00022525"/>
    </source>
</evidence>
<feature type="disulfide bond" evidence="7">
    <location>
        <begin position="202"/>
        <end position="212"/>
    </location>
</feature>
<sequence>MYPICRIKRMFRGWTRFFRLGLIGIVFLLWLTLRPHQTRSYKGLDVWLDQQQAKKILGVNVPHYFIQNDNPSAPSANAQTRHLSTRSRLQLSRTSRYLNISFSAPAGYHYSIEDVTTSNPKLVGYPVFSIPIKGRVPSRHTVFSVEFPCTGKGVGSALVSFRLRFQTENYDGQDIKASPLNFQIEKECEKYEGVSTSTIEVCHPPCLEGGVCSPEGRCDCKEGYYGLRCSQPLCIPHCYNGGTCIKPGLCACPEGFSGKICHLASCRDNCFNHGRCIAPGKCKCYRNWFGDICQYPVSREKSEGAQPDKDKSMPNIDKMKEGINSNYSSE</sequence>
<dbReference type="Gene3D" id="2.60.40.2170">
    <property type="entry name" value="Wnt, WIF domain"/>
    <property type="match status" value="1"/>
</dbReference>
<feature type="region of interest" description="Disordered" evidence="8">
    <location>
        <begin position="300"/>
        <end position="330"/>
    </location>
</feature>
<protein>
    <recommendedName>
        <fullName evidence="13">Wnt inhibitory factor 1</fullName>
    </recommendedName>
</protein>
<dbReference type="GO" id="GO:0005576">
    <property type="term" value="C:extracellular region"/>
    <property type="evidence" value="ECO:0000318"/>
    <property type="project" value="GO_Central"/>
</dbReference>
<dbReference type="PROSITE" id="PS00022">
    <property type="entry name" value="EGF_1"/>
    <property type="match status" value="2"/>
</dbReference>
<dbReference type="PROSITE" id="PS50026">
    <property type="entry name" value="EGF_3"/>
    <property type="match status" value="2"/>
</dbReference>
<feature type="disulfide bond" evidence="7">
    <location>
        <begin position="266"/>
        <end position="276"/>
    </location>
</feature>
<dbReference type="PANTHER" id="PTHR14949:SF55">
    <property type="entry name" value="WNT INHIBITORY FACTOR 1"/>
    <property type="match status" value="1"/>
</dbReference>
<feature type="compositionally biased region" description="Basic and acidic residues" evidence="8">
    <location>
        <begin position="300"/>
        <end position="321"/>
    </location>
</feature>
<dbReference type="InterPro" id="IPR050969">
    <property type="entry name" value="Dev_Signal_Modulators"/>
</dbReference>
<dbReference type="GO" id="GO:0005102">
    <property type="term" value="F:signaling receptor binding"/>
    <property type="evidence" value="ECO:0000318"/>
    <property type="project" value="GO_Central"/>
</dbReference>
<feature type="domain" description="EGF-like" evidence="9">
    <location>
        <begin position="198"/>
        <end position="230"/>
    </location>
</feature>
<feature type="disulfide bond" evidence="7">
    <location>
        <begin position="220"/>
        <end position="229"/>
    </location>
</feature>
<dbReference type="PROSITE" id="PS50814">
    <property type="entry name" value="WIF"/>
    <property type="match status" value="1"/>
</dbReference>
<dbReference type="Gene3D" id="2.10.25.10">
    <property type="entry name" value="Laminin"/>
    <property type="match status" value="2"/>
</dbReference>
<dbReference type="SMART" id="SM00181">
    <property type="entry name" value="EGF"/>
    <property type="match status" value="3"/>
</dbReference>
<keyword evidence="4" id="KW-0732">Signal</keyword>